<keyword evidence="10 14" id="KW-0472">Membrane</keyword>
<keyword evidence="3 14" id="KW-0812">Transmembrane</keyword>
<evidence type="ECO:0000259" key="16">
    <source>
        <dbReference type="Pfam" id="PF16491"/>
    </source>
</evidence>
<feature type="transmembrane region" description="Helical" evidence="14">
    <location>
        <begin position="324"/>
        <end position="345"/>
    </location>
</feature>
<evidence type="ECO:0000259" key="15">
    <source>
        <dbReference type="Pfam" id="PF01435"/>
    </source>
</evidence>
<evidence type="ECO:0000256" key="13">
    <source>
        <dbReference type="RuleBase" id="RU003983"/>
    </source>
</evidence>
<feature type="active site" evidence="11">
    <location>
        <position position="277"/>
    </location>
</feature>
<accession>U2FJZ7</accession>
<feature type="transmembrane region" description="Helical" evidence="14">
    <location>
        <begin position="290"/>
        <end position="308"/>
    </location>
</feature>
<feature type="transmembrane region" description="Helical" evidence="14">
    <location>
        <begin position="6"/>
        <end position="26"/>
    </location>
</feature>
<keyword evidence="4 12" id="KW-0479">Metal-binding</keyword>
<feature type="domain" description="CAAX prenyl protease 1 N-terminal" evidence="16">
    <location>
        <begin position="26"/>
        <end position="203"/>
    </location>
</feature>
<name>U2FJZ7_9MOLU</name>
<feature type="transmembrane region" description="Helical" evidence="14">
    <location>
        <begin position="148"/>
        <end position="167"/>
    </location>
</feature>
<comment type="caution">
    <text evidence="17">The sequence shown here is derived from an EMBL/GenBank/DDBJ whole genome shotgun (WGS) entry which is preliminary data.</text>
</comment>
<dbReference type="GO" id="GO:0071586">
    <property type="term" value="P:CAAX-box protein processing"/>
    <property type="evidence" value="ECO:0007669"/>
    <property type="project" value="InterPro"/>
</dbReference>
<keyword evidence="8 14" id="KW-1133">Transmembrane helix</keyword>
<comment type="cofactor">
    <cofactor evidence="12 13">
        <name>Zn(2+)</name>
        <dbReference type="ChEBI" id="CHEBI:29105"/>
    </cofactor>
    <text evidence="12 13">Binds 1 zinc ion per subunit.</text>
</comment>
<comment type="similarity">
    <text evidence="13">Belongs to the peptidase M48 family.</text>
</comment>
<dbReference type="EMBL" id="AFNU02000002">
    <property type="protein sequence ID" value="ERJ13140.1"/>
    <property type="molecule type" value="Genomic_DNA"/>
</dbReference>
<keyword evidence="2 13" id="KW-0645">Protease</keyword>
<evidence type="ECO:0000256" key="8">
    <source>
        <dbReference type="ARBA" id="ARBA00022989"/>
    </source>
</evidence>
<dbReference type="CDD" id="cd07343">
    <property type="entry name" value="M48A_Zmpste24p_like"/>
    <property type="match status" value="1"/>
</dbReference>
<protein>
    <submittedName>
        <fullName evidence="17">Ste24 endopeptidase protein</fullName>
    </submittedName>
</protein>
<evidence type="ECO:0000313" key="17">
    <source>
        <dbReference type="EMBL" id="ERJ13140.1"/>
    </source>
</evidence>
<evidence type="ECO:0000256" key="1">
    <source>
        <dbReference type="ARBA" id="ARBA00004477"/>
    </source>
</evidence>
<dbReference type="eggNOG" id="COG0501">
    <property type="taxonomic scope" value="Bacteria"/>
</dbReference>
<dbReference type="Proteomes" id="UP000005707">
    <property type="component" value="Unassembled WGS sequence"/>
</dbReference>
<feature type="transmembrane region" description="Helical" evidence="14">
    <location>
        <begin position="97"/>
        <end position="121"/>
    </location>
</feature>
<dbReference type="PANTHER" id="PTHR10120">
    <property type="entry name" value="CAAX PRENYL PROTEASE 1"/>
    <property type="match status" value="1"/>
</dbReference>
<dbReference type="InParanoid" id="U2FJZ7"/>
<dbReference type="AlphaFoldDB" id="U2FJZ7"/>
<dbReference type="GO" id="GO:0004222">
    <property type="term" value="F:metalloendopeptidase activity"/>
    <property type="evidence" value="ECO:0007669"/>
    <property type="project" value="InterPro"/>
</dbReference>
<reference evidence="17 18" key="1">
    <citation type="journal article" date="2011" name="J. Bacteriol.">
        <title>Genome sequence of Haloplasma contractile, an unusual contractile bacterium from a deep-sea anoxic brine lake.</title>
        <authorList>
            <person name="Antunes A."/>
            <person name="Alam I."/>
            <person name="El Dorry H."/>
            <person name="Siam R."/>
            <person name="Robertson A."/>
            <person name="Bajic V.B."/>
            <person name="Stingl U."/>
        </authorList>
    </citation>
    <scope>NUCLEOTIDE SEQUENCE [LARGE SCALE GENOMIC DNA]</scope>
    <source>
        <strain evidence="17 18">SSD-17B</strain>
    </source>
</reference>
<evidence type="ECO:0000256" key="12">
    <source>
        <dbReference type="PIRSR" id="PIRSR627057-2"/>
    </source>
</evidence>
<proteinExistence type="inferred from homology"/>
<keyword evidence="7 12" id="KW-0862">Zinc</keyword>
<evidence type="ECO:0000256" key="11">
    <source>
        <dbReference type="PIRSR" id="PIRSR627057-1"/>
    </source>
</evidence>
<dbReference type="Pfam" id="PF16491">
    <property type="entry name" value="Peptidase_M48_N"/>
    <property type="match status" value="1"/>
</dbReference>
<organism evidence="17 18">
    <name type="scientific">Haloplasma contractile SSD-17B</name>
    <dbReference type="NCBI Taxonomy" id="1033810"/>
    <lineage>
        <taxon>Bacteria</taxon>
        <taxon>Bacillati</taxon>
        <taxon>Mycoplasmatota</taxon>
        <taxon>Mollicutes</taxon>
        <taxon>Haloplasmatales</taxon>
        <taxon>Haloplasmataceae</taxon>
        <taxon>Haloplasma</taxon>
    </lineage>
</organism>
<feature type="binding site" evidence="12">
    <location>
        <position position="280"/>
    </location>
    <ligand>
        <name>Zn(2+)</name>
        <dbReference type="ChEBI" id="CHEBI:29105"/>
        <note>catalytic</note>
    </ligand>
</feature>
<evidence type="ECO:0000256" key="2">
    <source>
        <dbReference type="ARBA" id="ARBA00022670"/>
    </source>
</evidence>
<dbReference type="Pfam" id="PF01435">
    <property type="entry name" value="Peptidase_M48"/>
    <property type="match status" value="1"/>
</dbReference>
<dbReference type="FunFam" id="3.30.2010.10:FF:000002">
    <property type="entry name" value="CAAX prenyl protease"/>
    <property type="match status" value="1"/>
</dbReference>
<evidence type="ECO:0000256" key="5">
    <source>
        <dbReference type="ARBA" id="ARBA00022801"/>
    </source>
</evidence>
<dbReference type="InterPro" id="IPR027057">
    <property type="entry name" value="CAXX_Prtase_1"/>
</dbReference>
<evidence type="ECO:0000313" key="18">
    <source>
        <dbReference type="Proteomes" id="UP000005707"/>
    </source>
</evidence>
<feature type="binding site" evidence="12">
    <location>
        <position position="276"/>
    </location>
    <ligand>
        <name>Zn(2+)</name>
        <dbReference type="ChEBI" id="CHEBI:29105"/>
        <note>catalytic</note>
    </ligand>
</feature>
<dbReference type="RefSeq" id="WP_008826849.1">
    <property type="nucleotide sequence ID" value="NZ_AFNU02000002.1"/>
</dbReference>
<feature type="domain" description="Peptidase M48" evidence="15">
    <location>
        <begin position="207"/>
        <end position="410"/>
    </location>
</feature>
<keyword evidence="9 13" id="KW-0482">Metalloprotease</keyword>
<feature type="transmembrane region" description="Helical" evidence="14">
    <location>
        <begin position="63"/>
        <end position="85"/>
    </location>
</feature>
<dbReference type="STRING" id="1033810.HLPCO_000759"/>
<dbReference type="Gene3D" id="3.30.2010.10">
    <property type="entry name" value="Metalloproteases ('zincins'), catalytic domain"/>
    <property type="match status" value="1"/>
</dbReference>
<dbReference type="InterPro" id="IPR001915">
    <property type="entry name" value="Peptidase_M48"/>
</dbReference>
<evidence type="ECO:0000256" key="4">
    <source>
        <dbReference type="ARBA" id="ARBA00022723"/>
    </source>
</evidence>
<comment type="subcellular location">
    <subcellularLocation>
        <location evidence="1">Endoplasmic reticulum membrane</location>
        <topology evidence="1">Multi-pass membrane protein</topology>
    </subcellularLocation>
</comment>
<dbReference type="FunCoup" id="U2FJZ7">
    <property type="interactions" value="293"/>
</dbReference>
<reference evidence="17 18" key="2">
    <citation type="journal article" date="2013" name="PLoS ONE">
        <title>INDIGO - INtegrated Data Warehouse of MIcrobial GenOmes with Examples from the Red Sea Extremophiles.</title>
        <authorList>
            <person name="Alam I."/>
            <person name="Antunes A."/>
            <person name="Kamau A.A."/>
            <person name="Ba Alawi W."/>
            <person name="Kalkatawi M."/>
            <person name="Stingl U."/>
            <person name="Bajic V.B."/>
        </authorList>
    </citation>
    <scope>NUCLEOTIDE SEQUENCE [LARGE SCALE GENOMIC DNA]</scope>
    <source>
        <strain evidence="17 18">SSD-17B</strain>
    </source>
</reference>
<keyword evidence="5 13" id="KW-0378">Hydrolase</keyword>
<feature type="transmembrane region" description="Helical" evidence="14">
    <location>
        <begin position="173"/>
        <end position="195"/>
    </location>
</feature>
<evidence type="ECO:0000256" key="6">
    <source>
        <dbReference type="ARBA" id="ARBA00022824"/>
    </source>
</evidence>
<evidence type="ECO:0000256" key="14">
    <source>
        <dbReference type="SAM" id="Phobius"/>
    </source>
</evidence>
<evidence type="ECO:0000256" key="10">
    <source>
        <dbReference type="ARBA" id="ARBA00023136"/>
    </source>
</evidence>
<evidence type="ECO:0000256" key="3">
    <source>
        <dbReference type="ARBA" id="ARBA00022692"/>
    </source>
</evidence>
<feature type="active site" description="Proton donor" evidence="11">
    <location>
        <position position="358"/>
    </location>
</feature>
<gene>
    <name evidence="17" type="ORF">HLPCO_000759</name>
</gene>
<keyword evidence="6" id="KW-0256">Endoplasmic reticulum</keyword>
<dbReference type="OrthoDB" id="9781930at2"/>
<dbReference type="GO" id="GO:0046872">
    <property type="term" value="F:metal ion binding"/>
    <property type="evidence" value="ECO:0007669"/>
    <property type="project" value="UniProtKB-KW"/>
</dbReference>
<dbReference type="InterPro" id="IPR032456">
    <property type="entry name" value="Peptidase_M48_N"/>
</dbReference>
<evidence type="ECO:0000256" key="7">
    <source>
        <dbReference type="ARBA" id="ARBA00022833"/>
    </source>
</evidence>
<keyword evidence="18" id="KW-1185">Reference proteome</keyword>
<sequence>MDRYIYSIILVILSLTFLFEVSLSILNYKNRTAPIPEEVNDVYDQNDYRKWLRYSMENFRVNLIAKTISFLIIVLMFLFNGFIWVYNLIKNTTDSVYINTLLFIGIYFIIDFIIGILFSYYKRFYIEERFGFNKSTILTFVLDKLKSLILTMLIGGGLVLLLSYFYYNVKNIFNLFALAWGVIITLIILVNMVYVKFIPLFNKLSALEDGDLKDKIIEFAESVGYEVTKISVIDASKRSTKLNAFFTGMGKYKQVVLYDTLLDKMTENQIVSILAHEIGHGKKNHLIKNLLLSTVTITMYLGILLFAVKSEYLSNAFGFASPNFGFGLIIFMILISPVSILVGIITNSLSRKFEYEADHYAAIHGYEIEMKASLKVLARENYSNLKPHPFYVWLKYTHPPIASRIRAMKNNHKKN</sequence>
<feature type="binding site" evidence="12">
    <location>
        <position position="354"/>
    </location>
    <ligand>
        <name>Zn(2+)</name>
        <dbReference type="ChEBI" id="CHEBI:29105"/>
        <note>catalytic</note>
    </ligand>
</feature>
<evidence type="ECO:0000256" key="9">
    <source>
        <dbReference type="ARBA" id="ARBA00023049"/>
    </source>
</evidence>